<dbReference type="PANTHER" id="PTHR43464:SF19">
    <property type="entry name" value="UBIQUINONE BIOSYNTHESIS O-METHYLTRANSFERASE, MITOCHONDRIAL"/>
    <property type="match status" value="1"/>
</dbReference>
<dbReference type="GO" id="GO:0008168">
    <property type="term" value="F:methyltransferase activity"/>
    <property type="evidence" value="ECO:0007669"/>
    <property type="project" value="UniProtKB-KW"/>
</dbReference>
<dbReference type="GO" id="GO:0032259">
    <property type="term" value="P:methylation"/>
    <property type="evidence" value="ECO:0007669"/>
    <property type="project" value="UniProtKB-KW"/>
</dbReference>
<comment type="caution">
    <text evidence="6">The sequence shown here is derived from an EMBL/GenBank/DDBJ whole genome shotgun (WGS) entry which is preliminary data.</text>
</comment>
<dbReference type="InterPro" id="IPR041698">
    <property type="entry name" value="Methyltransf_25"/>
</dbReference>
<gene>
    <name evidence="6" type="ORF">CR162_08855</name>
</gene>
<evidence type="ECO:0000313" key="7">
    <source>
        <dbReference type="Proteomes" id="UP000223527"/>
    </source>
</evidence>
<evidence type="ECO:0000259" key="5">
    <source>
        <dbReference type="Pfam" id="PF13649"/>
    </source>
</evidence>
<dbReference type="InterPro" id="IPR018773">
    <property type="entry name" value="MeTrfase_reg_dom_prd"/>
</dbReference>
<dbReference type="Pfam" id="PF10119">
    <property type="entry name" value="MethyTransf_Reg"/>
    <property type="match status" value="1"/>
</dbReference>
<reference evidence="6 7" key="1">
    <citation type="submission" date="2017-10" db="EMBL/GenBank/DDBJ databases">
        <authorList>
            <person name="Banno H."/>
            <person name="Chua N.-H."/>
        </authorList>
    </citation>
    <scope>NUCLEOTIDE SEQUENCE [LARGE SCALE GENOMIC DNA]</scope>
    <source>
        <strain evidence="6 7">YW11</strain>
    </source>
</reference>
<sequence>MIDGYIDDVAYPAQFHREMTPAWIDAVGRGLGCAMPDLSAPFRWCELGCGSGMNSLVSAATHPLGRFVAVDASASLLGKARAAAEAAGLRNLELVQASFETLAESAEGRMAPFDVIVTHGVLSWIAPGQRAALLRFIGRFLKPGGIVYAHYMTQPGLAAAMPLQQLARRHAALLQGSSAQRARESLAFLSRLSEAGAGFFAAHPQERQRLDAARALAPDALAHELLPMHWEAFHVADMMERFGGAGCVYRGSATPLDNIDAVSLPAAMRPLLKDIADPVLLETARDFCRNQSLRRDLYQRGGAPLAAEQHLRALEALALAILPGAPTGGGDLTFDTPTGPVAGEGRLFGPILAALRQGPRTVAELLRLPGFSPHPALLNQAVQMLLWSGAAHPVARPLPDPSACWALNRHLAREDGPGWLAAPALGTALPATAEAMAMARAALADPKGARISGDLRGIHARWVAYGVLPGAG</sequence>
<keyword evidence="3" id="KW-0949">S-adenosyl-L-methionine</keyword>
<evidence type="ECO:0000256" key="1">
    <source>
        <dbReference type="ARBA" id="ARBA00022603"/>
    </source>
</evidence>
<dbReference type="Pfam" id="PF13649">
    <property type="entry name" value="Methyltransf_25"/>
    <property type="match status" value="1"/>
</dbReference>
<dbReference type="PANTHER" id="PTHR43464">
    <property type="entry name" value="METHYLTRANSFERASE"/>
    <property type="match status" value="1"/>
</dbReference>
<protein>
    <submittedName>
        <fullName evidence="6">SAM-dependent methyltransferase</fullName>
    </submittedName>
</protein>
<accession>A0A2C7AB33</accession>
<proteinExistence type="predicted"/>
<dbReference type="SUPFAM" id="SSF53335">
    <property type="entry name" value="S-adenosyl-L-methionine-dependent methyltransferases"/>
    <property type="match status" value="1"/>
</dbReference>
<name>A0A2C7AB33_9PROT</name>
<keyword evidence="2 6" id="KW-0808">Transferase</keyword>
<evidence type="ECO:0000256" key="2">
    <source>
        <dbReference type="ARBA" id="ARBA00022679"/>
    </source>
</evidence>
<dbReference type="InterPro" id="IPR029063">
    <property type="entry name" value="SAM-dependent_MTases_sf"/>
</dbReference>
<organism evidence="6 7">
    <name type="scientific">Teichococcus rhizosphaerae</name>
    <dbReference type="NCBI Taxonomy" id="1335062"/>
    <lineage>
        <taxon>Bacteria</taxon>
        <taxon>Pseudomonadati</taxon>
        <taxon>Pseudomonadota</taxon>
        <taxon>Alphaproteobacteria</taxon>
        <taxon>Acetobacterales</taxon>
        <taxon>Roseomonadaceae</taxon>
        <taxon>Roseomonas</taxon>
    </lineage>
</organism>
<dbReference type="EMBL" id="PDNU01000012">
    <property type="protein sequence ID" value="PHK95269.1"/>
    <property type="molecule type" value="Genomic_DNA"/>
</dbReference>
<dbReference type="Gene3D" id="3.40.50.150">
    <property type="entry name" value="Vaccinia Virus protein VP39"/>
    <property type="match status" value="1"/>
</dbReference>
<evidence type="ECO:0000259" key="4">
    <source>
        <dbReference type="Pfam" id="PF10119"/>
    </source>
</evidence>
<dbReference type="RefSeq" id="WP_099095183.1">
    <property type="nucleotide sequence ID" value="NZ_PDNU01000012.1"/>
</dbReference>
<dbReference type="AlphaFoldDB" id="A0A2C7AB33"/>
<dbReference type="Proteomes" id="UP000223527">
    <property type="component" value="Unassembled WGS sequence"/>
</dbReference>
<keyword evidence="1 6" id="KW-0489">Methyltransferase</keyword>
<feature type="domain" description="Methyltransferase" evidence="5">
    <location>
        <begin position="46"/>
        <end position="145"/>
    </location>
</feature>
<dbReference type="OrthoDB" id="5298787at2"/>
<dbReference type="CDD" id="cd02440">
    <property type="entry name" value="AdoMet_MTases"/>
    <property type="match status" value="1"/>
</dbReference>
<keyword evidence="7" id="KW-1185">Reference proteome</keyword>
<evidence type="ECO:0000313" key="6">
    <source>
        <dbReference type="EMBL" id="PHK95269.1"/>
    </source>
</evidence>
<feature type="domain" description="Methyltransferase regulatory" evidence="4">
    <location>
        <begin position="219"/>
        <end position="299"/>
    </location>
</feature>
<evidence type="ECO:0000256" key="3">
    <source>
        <dbReference type="ARBA" id="ARBA00022691"/>
    </source>
</evidence>